<gene>
    <name evidence="2" type="ORF">JD276_03425</name>
</gene>
<proteinExistence type="predicted"/>
<evidence type="ECO:0000313" key="3">
    <source>
        <dbReference type="Proteomes" id="UP000608530"/>
    </source>
</evidence>
<evidence type="ECO:0000313" key="2">
    <source>
        <dbReference type="EMBL" id="MBK0418080.1"/>
    </source>
</evidence>
<comment type="caution">
    <text evidence="2">The sequence shown here is derived from an EMBL/GenBank/DDBJ whole genome shotgun (WGS) entry which is preliminary data.</text>
</comment>
<reference evidence="2" key="1">
    <citation type="submission" date="2020-12" db="EMBL/GenBank/DDBJ databases">
        <title>Leucobacter sp. CAS1, isolated from Chromium sludge.</title>
        <authorList>
            <person name="Xu Z."/>
        </authorList>
    </citation>
    <scope>NUCLEOTIDE SEQUENCE</scope>
    <source>
        <strain evidence="2">CSA1</strain>
    </source>
</reference>
<dbReference type="Proteomes" id="UP000608530">
    <property type="component" value="Unassembled WGS sequence"/>
</dbReference>
<dbReference type="EMBL" id="JAEHOH010000003">
    <property type="protein sequence ID" value="MBK0418080.1"/>
    <property type="molecule type" value="Genomic_DNA"/>
</dbReference>
<accession>A0A934Q437</accession>
<keyword evidence="3" id="KW-1185">Reference proteome</keyword>
<dbReference type="AlphaFoldDB" id="A0A934Q437"/>
<evidence type="ECO:0000256" key="1">
    <source>
        <dbReference type="SAM" id="MobiDB-lite"/>
    </source>
</evidence>
<protein>
    <submittedName>
        <fullName evidence="2">Uncharacterized protein</fullName>
    </submittedName>
</protein>
<sequence length="222" mass="23265">MRPGGRSGASVGVGVGRAEAGSAGELAWRLGGLCRAGIDARASGWCVGELLSTEIAIVARRGVARAIRVDAGGERYRRARRRAHEQCGHDAACAALGVPRGTLRRVLAAWDAVGAGALMEEALEEAIEGIADAAVTQRVGWRREDALEAVAHAVGRRITPLPPARSASGPVRSGGAGRGTERGRAVPVERTRPRLLAEMLRIAARGRDRPRTDRPRGAASPE</sequence>
<organism evidence="2 3">
    <name type="scientific">Leucobacter chromiisoli</name>
    <dbReference type="NCBI Taxonomy" id="2796471"/>
    <lineage>
        <taxon>Bacteria</taxon>
        <taxon>Bacillati</taxon>
        <taxon>Actinomycetota</taxon>
        <taxon>Actinomycetes</taxon>
        <taxon>Micrococcales</taxon>
        <taxon>Microbacteriaceae</taxon>
        <taxon>Leucobacter</taxon>
    </lineage>
</organism>
<feature type="region of interest" description="Disordered" evidence="1">
    <location>
        <begin position="160"/>
        <end position="222"/>
    </location>
</feature>
<feature type="compositionally biased region" description="Basic and acidic residues" evidence="1">
    <location>
        <begin position="179"/>
        <end position="192"/>
    </location>
</feature>
<name>A0A934Q437_9MICO</name>
<feature type="compositionally biased region" description="Basic and acidic residues" evidence="1">
    <location>
        <begin position="205"/>
        <end position="216"/>
    </location>
</feature>